<feature type="region of interest" description="Disordered" evidence="1">
    <location>
        <begin position="154"/>
        <end position="187"/>
    </location>
</feature>
<keyword evidence="4" id="KW-1185">Reference proteome</keyword>
<feature type="compositionally biased region" description="Basic and acidic residues" evidence="1">
    <location>
        <begin position="565"/>
        <end position="574"/>
    </location>
</feature>
<reference evidence="3" key="1">
    <citation type="submission" date="2020-08" db="EMBL/GenBank/DDBJ databases">
        <title>Plant Genome Project.</title>
        <authorList>
            <person name="Zhang R.-G."/>
        </authorList>
    </citation>
    <scope>NUCLEOTIDE SEQUENCE</scope>
    <source>
        <strain evidence="3">WSP0</strain>
        <tissue evidence="3">Leaf</tissue>
    </source>
</reference>
<name>A0AAV6KS72_9ERIC</name>
<dbReference type="InterPro" id="IPR044824">
    <property type="entry name" value="MAIN-like"/>
</dbReference>
<feature type="compositionally biased region" description="Basic and acidic residues" evidence="1">
    <location>
        <begin position="172"/>
        <end position="186"/>
    </location>
</feature>
<proteinExistence type="predicted"/>
<dbReference type="InterPro" id="IPR019557">
    <property type="entry name" value="AminoTfrase-like_pln_mobile"/>
</dbReference>
<protein>
    <recommendedName>
        <fullName evidence="2">Aminotransferase-like plant mobile domain-containing protein</fullName>
    </recommendedName>
</protein>
<organism evidence="3 4">
    <name type="scientific">Rhododendron griersonianum</name>
    <dbReference type="NCBI Taxonomy" id="479676"/>
    <lineage>
        <taxon>Eukaryota</taxon>
        <taxon>Viridiplantae</taxon>
        <taxon>Streptophyta</taxon>
        <taxon>Embryophyta</taxon>
        <taxon>Tracheophyta</taxon>
        <taxon>Spermatophyta</taxon>
        <taxon>Magnoliopsida</taxon>
        <taxon>eudicotyledons</taxon>
        <taxon>Gunneridae</taxon>
        <taxon>Pentapetalae</taxon>
        <taxon>asterids</taxon>
        <taxon>Ericales</taxon>
        <taxon>Ericaceae</taxon>
        <taxon>Ericoideae</taxon>
        <taxon>Rhodoreae</taxon>
        <taxon>Rhododendron</taxon>
    </lineage>
</organism>
<comment type="caution">
    <text evidence="3">The sequence shown here is derived from an EMBL/GenBank/DDBJ whole genome shotgun (WGS) entry which is preliminary data.</text>
</comment>
<dbReference type="Pfam" id="PF10536">
    <property type="entry name" value="PMD"/>
    <property type="match status" value="1"/>
</dbReference>
<evidence type="ECO:0000313" key="4">
    <source>
        <dbReference type="Proteomes" id="UP000823749"/>
    </source>
</evidence>
<sequence length="608" mass="69279">MRGQNRSLVLRCGIIPSGICFLARLCNLATYCGSLSSSLRSPSIISDSLSSSFSGWFGLSSILGLSTSFSGFPRHSQFSRISNVEFQSDLSFLKNQLPLTLSVTAVFHGSIYAHYRPDCCFQQFDGVPACTSTPQLPSAFMPINCLYFENEVESPRMEESPNQPENEEERESEIIEGERNEKEREPQQVARLHKQARKQMPEGIIPRRSTRLQNKALKWKLEDDDPRLPHIEKAGFGWVRQLTSFNCDQDLLKLFYSRFKPDTCTFSLGGKKYIISLEDVACLTCLSVDGQAIIWKENKDIYTLCENVLGRKLTPEGCDLSAIKFKWLRDTFEELEDGATEDDVKFSAKAYILYLGTFVLPNNSGSNVPGIYLTLLEDFEGIRRLSWGSSMLALLIENLKKDPSKSDVVNLGGNAALLQFPPDLSFLEKHLKLKKSLTNIFHGSIFANYRPDCCPQQFDGVPSCDLTPQLPSLFKVSKKMLHRKGPQHDIDWNEVLPIEIWDARWEHIIGELDFEDTALDGLNVHEEREQFREELDFEDTAPDGLDVHGEREQFREVELLIQDHATMEDGEQSRVRKQRKVRKRGMEPARVGVRDPYNLRSKKGRNEK</sequence>
<gene>
    <name evidence="3" type="ORF">RHGRI_012715</name>
</gene>
<evidence type="ECO:0000256" key="1">
    <source>
        <dbReference type="SAM" id="MobiDB-lite"/>
    </source>
</evidence>
<dbReference type="PANTHER" id="PTHR46033">
    <property type="entry name" value="PROTEIN MAIN-LIKE 2"/>
    <property type="match status" value="1"/>
</dbReference>
<dbReference type="EMBL" id="JACTNZ010000004">
    <property type="protein sequence ID" value="KAG5555271.1"/>
    <property type="molecule type" value="Genomic_DNA"/>
</dbReference>
<evidence type="ECO:0000313" key="3">
    <source>
        <dbReference type="EMBL" id="KAG5555271.1"/>
    </source>
</evidence>
<evidence type="ECO:0000259" key="2">
    <source>
        <dbReference type="Pfam" id="PF10536"/>
    </source>
</evidence>
<dbReference type="AlphaFoldDB" id="A0AAV6KS72"/>
<accession>A0AAV6KS72</accession>
<feature type="region of interest" description="Disordered" evidence="1">
    <location>
        <begin position="565"/>
        <end position="608"/>
    </location>
</feature>
<dbReference type="PANTHER" id="PTHR46033:SF1">
    <property type="entry name" value="PROTEIN MAIN-LIKE 2"/>
    <property type="match status" value="1"/>
</dbReference>
<feature type="domain" description="Aminotransferase-like plant mobile" evidence="2">
    <location>
        <begin position="235"/>
        <end position="420"/>
    </location>
</feature>
<dbReference type="Proteomes" id="UP000823749">
    <property type="component" value="Chromosome 4"/>
</dbReference>
<dbReference type="GO" id="GO:0010073">
    <property type="term" value="P:meristem maintenance"/>
    <property type="evidence" value="ECO:0007669"/>
    <property type="project" value="InterPro"/>
</dbReference>